<evidence type="ECO:0000256" key="2">
    <source>
        <dbReference type="SAM" id="MobiDB-lite"/>
    </source>
</evidence>
<dbReference type="SMART" id="SM00353">
    <property type="entry name" value="HLH"/>
    <property type="match status" value="1"/>
</dbReference>
<gene>
    <name evidence="4" type="ORF">HUG17_3591</name>
</gene>
<dbReference type="PROSITE" id="PS50888">
    <property type="entry name" value="BHLH"/>
    <property type="match status" value="1"/>
</dbReference>
<protein>
    <recommendedName>
        <fullName evidence="3">BHLH domain-containing protein</fullName>
    </recommendedName>
</protein>
<dbReference type="GO" id="GO:0000981">
    <property type="term" value="F:DNA-binding transcription factor activity, RNA polymerase II-specific"/>
    <property type="evidence" value="ECO:0007669"/>
    <property type="project" value="TreeGrafter"/>
</dbReference>
<organism evidence="4">
    <name type="scientific">Dermatophagoides farinae</name>
    <name type="common">American house dust mite</name>
    <dbReference type="NCBI Taxonomy" id="6954"/>
    <lineage>
        <taxon>Eukaryota</taxon>
        <taxon>Metazoa</taxon>
        <taxon>Ecdysozoa</taxon>
        <taxon>Arthropoda</taxon>
        <taxon>Chelicerata</taxon>
        <taxon>Arachnida</taxon>
        <taxon>Acari</taxon>
        <taxon>Acariformes</taxon>
        <taxon>Sarcoptiformes</taxon>
        <taxon>Astigmata</taxon>
        <taxon>Psoroptidia</taxon>
        <taxon>Analgoidea</taxon>
        <taxon>Pyroglyphidae</taxon>
        <taxon>Dermatophagoidinae</taxon>
        <taxon>Dermatophagoides</taxon>
    </lineage>
</organism>
<sequence length="162" mass="18994">MYDSWMPISSQQPLYTSEISNSTTNTASNGNSSSDDDNGGSQYSSTSLNYQQKNCLYGYFDFDNYNQFYNLTTTMTMMDNQNQSQRQSLTNHTSSTSTRNRDLANDQERKRMHRLNDALFRLKEIIPEEFRQKERMSKVQILHSAIDYIRCLQNVLYKNDKK</sequence>
<name>A0A9D4NWA5_DERFA</name>
<evidence type="ECO:0000313" key="4">
    <source>
        <dbReference type="EMBL" id="KAH7639558.1"/>
    </source>
</evidence>
<dbReference type="GO" id="GO:0032502">
    <property type="term" value="P:developmental process"/>
    <property type="evidence" value="ECO:0007669"/>
    <property type="project" value="TreeGrafter"/>
</dbReference>
<dbReference type="Gene3D" id="4.10.280.10">
    <property type="entry name" value="Helix-loop-helix DNA-binding domain"/>
    <property type="match status" value="1"/>
</dbReference>
<dbReference type="Pfam" id="PF00010">
    <property type="entry name" value="HLH"/>
    <property type="match status" value="1"/>
</dbReference>
<dbReference type="GO" id="GO:0000977">
    <property type="term" value="F:RNA polymerase II transcription regulatory region sequence-specific DNA binding"/>
    <property type="evidence" value="ECO:0007669"/>
    <property type="project" value="TreeGrafter"/>
</dbReference>
<dbReference type="PANTHER" id="PTHR23349:SF108">
    <property type="entry name" value="BHLH DOMAIN-CONTAINING PROTEIN"/>
    <property type="match status" value="1"/>
</dbReference>
<evidence type="ECO:0000256" key="1">
    <source>
        <dbReference type="ARBA" id="ARBA00023125"/>
    </source>
</evidence>
<dbReference type="InterPro" id="IPR011598">
    <property type="entry name" value="bHLH_dom"/>
</dbReference>
<accession>A0A9D4NWA5</accession>
<dbReference type="EMBL" id="SDOV01000007">
    <property type="protein sequence ID" value="KAH7639558.1"/>
    <property type="molecule type" value="Genomic_DNA"/>
</dbReference>
<dbReference type="SUPFAM" id="SSF47459">
    <property type="entry name" value="HLH, helix-loop-helix DNA-binding domain"/>
    <property type="match status" value="1"/>
</dbReference>
<feature type="region of interest" description="Disordered" evidence="2">
    <location>
        <begin position="20"/>
        <end position="45"/>
    </location>
</feature>
<dbReference type="AlphaFoldDB" id="A0A9D4NWA5"/>
<evidence type="ECO:0000259" key="3">
    <source>
        <dbReference type="PROSITE" id="PS50888"/>
    </source>
</evidence>
<proteinExistence type="predicted"/>
<feature type="compositionally biased region" description="Low complexity" evidence="2">
    <location>
        <begin position="88"/>
        <end position="98"/>
    </location>
</feature>
<dbReference type="InterPro" id="IPR050283">
    <property type="entry name" value="E-box_TF_Regulators"/>
</dbReference>
<reference evidence="4" key="2">
    <citation type="journal article" date="2021" name="World Allergy Organ. J.">
        <title>Chromosome-level assembly of Dermatophagoides farinae genome and transcriptome reveals two novel allergens Der f 37 and Der f 39.</title>
        <authorList>
            <person name="Chen J."/>
            <person name="Cai Z."/>
            <person name="Fan D."/>
            <person name="Hu J."/>
            <person name="Hou Y."/>
            <person name="He Y."/>
            <person name="Zhang Z."/>
            <person name="Zhao Z."/>
            <person name="Gao P."/>
            <person name="Hu W."/>
            <person name="Sun J."/>
            <person name="Li J."/>
            <person name="Ji K."/>
        </authorList>
    </citation>
    <scope>NUCLEOTIDE SEQUENCE</scope>
    <source>
        <strain evidence="4">JKM2019</strain>
    </source>
</reference>
<dbReference type="PANTHER" id="PTHR23349">
    <property type="entry name" value="BASIC HELIX-LOOP-HELIX TRANSCRIPTION FACTOR, TWIST"/>
    <property type="match status" value="1"/>
</dbReference>
<dbReference type="CDD" id="cd11390">
    <property type="entry name" value="bHLH_TS"/>
    <property type="match status" value="1"/>
</dbReference>
<feature type="compositionally biased region" description="Basic and acidic residues" evidence="2">
    <location>
        <begin position="99"/>
        <end position="108"/>
    </location>
</feature>
<keyword evidence="1" id="KW-0238">DNA-binding</keyword>
<feature type="region of interest" description="Disordered" evidence="2">
    <location>
        <begin position="81"/>
        <end position="108"/>
    </location>
</feature>
<reference evidence="4" key="1">
    <citation type="submission" date="2020-06" db="EMBL/GenBank/DDBJ databases">
        <authorList>
            <person name="Ji K."/>
            <person name="Li J."/>
        </authorList>
    </citation>
    <scope>NUCLEOTIDE SEQUENCE</scope>
    <source>
        <strain evidence="4">JKM2019</strain>
        <tissue evidence="4">Whole body</tissue>
    </source>
</reference>
<feature type="domain" description="BHLH" evidence="3">
    <location>
        <begin position="99"/>
        <end position="152"/>
    </location>
</feature>
<dbReference type="Proteomes" id="UP000828236">
    <property type="component" value="Unassembled WGS sequence"/>
</dbReference>
<dbReference type="GO" id="GO:0046983">
    <property type="term" value="F:protein dimerization activity"/>
    <property type="evidence" value="ECO:0007669"/>
    <property type="project" value="InterPro"/>
</dbReference>
<comment type="caution">
    <text evidence="4">The sequence shown here is derived from an EMBL/GenBank/DDBJ whole genome shotgun (WGS) entry which is preliminary data.</text>
</comment>
<dbReference type="InterPro" id="IPR036638">
    <property type="entry name" value="HLH_DNA-bd_sf"/>
</dbReference>